<dbReference type="GO" id="GO:0000978">
    <property type="term" value="F:RNA polymerase II cis-regulatory region sequence-specific DNA binding"/>
    <property type="evidence" value="ECO:0007669"/>
    <property type="project" value="InterPro"/>
</dbReference>
<comment type="caution">
    <text evidence="10">The sequence shown here is derived from an EMBL/GenBank/DDBJ whole genome shotgun (WGS) entry which is preliminary data.</text>
</comment>
<feature type="compositionally biased region" description="Gly residues" evidence="8">
    <location>
        <begin position="368"/>
        <end position="379"/>
    </location>
</feature>
<dbReference type="FunFam" id="3.30.160.60:FF:002343">
    <property type="entry name" value="Zinc finger protein 33A"/>
    <property type="match status" value="1"/>
</dbReference>
<keyword evidence="6" id="KW-0539">Nucleus</keyword>
<evidence type="ECO:0000256" key="6">
    <source>
        <dbReference type="ARBA" id="ARBA00023242"/>
    </source>
</evidence>
<keyword evidence="3" id="KW-0677">Repeat</keyword>
<dbReference type="GO" id="GO:0005634">
    <property type="term" value="C:nucleus"/>
    <property type="evidence" value="ECO:0007669"/>
    <property type="project" value="UniProtKB-SubCell"/>
</dbReference>
<evidence type="ECO:0000256" key="2">
    <source>
        <dbReference type="ARBA" id="ARBA00022723"/>
    </source>
</evidence>
<keyword evidence="2" id="KW-0479">Metal-binding</keyword>
<evidence type="ECO:0000256" key="7">
    <source>
        <dbReference type="PROSITE-ProRule" id="PRU00042"/>
    </source>
</evidence>
<evidence type="ECO:0000259" key="9">
    <source>
        <dbReference type="PROSITE" id="PS50157"/>
    </source>
</evidence>
<dbReference type="InterPro" id="IPR051059">
    <property type="entry name" value="VerF-like"/>
</dbReference>
<accession>A0AAV9Z004</accession>
<organism evidence="10 11">
    <name type="scientific">Favolaschia claudopus</name>
    <dbReference type="NCBI Taxonomy" id="2862362"/>
    <lineage>
        <taxon>Eukaryota</taxon>
        <taxon>Fungi</taxon>
        <taxon>Dikarya</taxon>
        <taxon>Basidiomycota</taxon>
        <taxon>Agaricomycotina</taxon>
        <taxon>Agaricomycetes</taxon>
        <taxon>Agaricomycetidae</taxon>
        <taxon>Agaricales</taxon>
        <taxon>Marasmiineae</taxon>
        <taxon>Mycenaceae</taxon>
        <taxon>Favolaschia</taxon>
    </lineage>
</organism>
<name>A0AAV9Z004_9AGAR</name>
<feature type="non-terminal residue" evidence="10">
    <location>
        <position position="469"/>
    </location>
</feature>
<dbReference type="PROSITE" id="PS50157">
    <property type="entry name" value="ZINC_FINGER_C2H2_2"/>
    <property type="match status" value="2"/>
</dbReference>
<feature type="compositionally biased region" description="Low complexity" evidence="8">
    <location>
        <begin position="246"/>
        <end position="258"/>
    </location>
</feature>
<dbReference type="EMBL" id="JAWWNJ010000263">
    <property type="protein sequence ID" value="KAK6966609.1"/>
    <property type="molecule type" value="Genomic_DNA"/>
</dbReference>
<evidence type="ECO:0000256" key="1">
    <source>
        <dbReference type="ARBA" id="ARBA00004123"/>
    </source>
</evidence>
<evidence type="ECO:0000256" key="5">
    <source>
        <dbReference type="ARBA" id="ARBA00022833"/>
    </source>
</evidence>
<evidence type="ECO:0000256" key="3">
    <source>
        <dbReference type="ARBA" id="ARBA00022737"/>
    </source>
</evidence>
<dbReference type="InterPro" id="IPR036236">
    <property type="entry name" value="Znf_C2H2_sf"/>
</dbReference>
<sequence length="469" mass="48173">MTLVDSAASLAAMGVPPPSNAAVSSVSALAGGGVGKKYRPAAAKTFQCRGYGECRMVFSRSEHLARHIRKHTGERPFTCHCSKQFSRLDNLRQHAQTVHSDKAALNEGMMRELTTLHATMVAGNPTPALRRPSTKRARAAGAVVKREPVEDVGVGVSVGRQRPGTSTGYEGAAAGGYFSMGMERDMDRERSSFLAPGSAGSGSGGSFSSRPFSSGTGAFPAANADSISPGSSSSFPNPSGFPAPPFSSGGSRPSTGSGARLPPLSAVVSASAFRPASGHGIGVTTPTSAANANNSILLPNSLTLRRPSTSDWEWGDGWSVRPGTAPGKLATAAAAFPVDDSPFSFHPPDQQPVAASLFGGGGFGGGFGSGRLGSSGGGNPRKRAFGGPDGPYGAHPDEGEGYEYGSESRPQSRRLSVMELCNDDVGERPTSSSLGLSAIRRAGSAERERERPPTTGGLISRASALVLHD</sequence>
<dbReference type="Pfam" id="PF00096">
    <property type="entry name" value="zf-C2H2"/>
    <property type="match status" value="1"/>
</dbReference>
<dbReference type="SUPFAM" id="SSF57667">
    <property type="entry name" value="beta-beta-alpha zinc fingers"/>
    <property type="match status" value="1"/>
</dbReference>
<keyword evidence="11" id="KW-1185">Reference proteome</keyword>
<dbReference type="Proteomes" id="UP001362999">
    <property type="component" value="Unassembled WGS sequence"/>
</dbReference>
<feature type="compositionally biased region" description="Basic and acidic residues" evidence="8">
    <location>
        <begin position="443"/>
        <end position="452"/>
    </location>
</feature>
<feature type="compositionally biased region" description="Low complexity" evidence="8">
    <location>
        <begin position="226"/>
        <end position="238"/>
    </location>
</feature>
<feature type="region of interest" description="Disordered" evidence="8">
    <location>
        <begin position="188"/>
        <end position="262"/>
    </location>
</feature>
<feature type="domain" description="C2H2-type" evidence="9">
    <location>
        <begin position="77"/>
        <end position="104"/>
    </location>
</feature>
<dbReference type="PANTHER" id="PTHR40626:SF32">
    <property type="entry name" value="ZINC FINGER PROTEIN RST2"/>
    <property type="match status" value="1"/>
</dbReference>
<dbReference type="AlphaFoldDB" id="A0AAV9Z004"/>
<dbReference type="GO" id="GO:0000981">
    <property type="term" value="F:DNA-binding transcription factor activity, RNA polymerase II-specific"/>
    <property type="evidence" value="ECO:0007669"/>
    <property type="project" value="InterPro"/>
</dbReference>
<dbReference type="GO" id="GO:0008270">
    <property type="term" value="F:zinc ion binding"/>
    <property type="evidence" value="ECO:0007669"/>
    <property type="project" value="UniProtKB-KW"/>
</dbReference>
<dbReference type="GO" id="GO:0000785">
    <property type="term" value="C:chromatin"/>
    <property type="evidence" value="ECO:0007669"/>
    <property type="project" value="TreeGrafter"/>
</dbReference>
<feature type="compositionally biased region" description="Low complexity" evidence="8">
    <location>
        <begin position="206"/>
        <end position="215"/>
    </location>
</feature>
<dbReference type="PANTHER" id="PTHR40626">
    <property type="entry name" value="MIP31509P"/>
    <property type="match status" value="1"/>
</dbReference>
<reference evidence="10 11" key="1">
    <citation type="journal article" date="2024" name="J Genomics">
        <title>Draft genome sequencing and assembly of Favolaschia claudopus CIRM-BRFM 2984 isolated from oak limbs.</title>
        <authorList>
            <person name="Navarro D."/>
            <person name="Drula E."/>
            <person name="Chaduli D."/>
            <person name="Cazenave R."/>
            <person name="Ahrendt S."/>
            <person name="Wang J."/>
            <person name="Lipzen A."/>
            <person name="Daum C."/>
            <person name="Barry K."/>
            <person name="Grigoriev I.V."/>
            <person name="Favel A."/>
            <person name="Rosso M.N."/>
            <person name="Martin F."/>
        </authorList>
    </citation>
    <scope>NUCLEOTIDE SEQUENCE [LARGE SCALE GENOMIC DNA]</scope>
    <source>
        <strain evidence="10 11">CIRM-BRFM 2984</strain>
    </source>
</reference>
<comment type="subcellular location">
    <subcellularLocation>
        <location evidence="1">Nucleus</location>
    </subcellularLocation>
</comment>
<keyword evidence="4 7" id="KW-0863">Zinc-finger</keyword>
<feature type="region of interest" description="Disordered" evidence="8">
    <location>
        <begin position="156"/>
        <end position="175"/>
    </location>
</feature>
<evidence type="ECO:0000313" key="10">
    <source>
        <dbReference type="EMBL" id="KAK6966609.1"/>
    </source>
</evidence>
<evidence type="ECO:0000313" key="11">
    <source>
        <dbReference type="Proteomes" id="UP001362999"/>
    </source>
</evidence>
<keyword evidence="5" id="KW-0862">Zinc</keyword>
<feature type="region of interest" description="Disordered" evidence="8">
    <location>
        <begin position="368"/>
        <end position="469"/>
    </location>
</feature>
<gene>
    <name evidence="10" type="ORF">R3P38DRAFT_2754572</name>
</gene>
<protein>
    <recommendedName>
        <fullName evidence="9">C2H2-type domain-containing protein</fullName>
    </recommendedName>
</protein>
<dbReference type="Gene3D" id="3.30.160.60">
    <property type="entry name" value="Classic Zinc Finger"/>
    <property type="match status" value="2"/>
</dbReference>
<dbReference type="InterPro" id="IPR013087">
    <property type="entry name" value="Znf_C2H2_type"/>
</dbReference>
<evidence type="ECO:0000256" key="4">
    <source>
        <dbReference type="ARBA" id="ARBA00022771"/>
    </source>
</evidence>
<feature type="region of interest" description="Disordered" evidence="8">
    <location>
        <begin position="123"/>
        <end position="143"/>
    </location>
</feature>
<evidence type="ECO:0000256" key="8">
    <source>
        <dbReference type="SAM" id="MobiDB-lite"/>
    </source>
</evidence>
<proteinExistence type="predicted"/>
<feature type="domain" description="C2H2-type" evidence="9">
    <location>
        <begin position="46"/>
        <end position="76"/>
    </location>
</feature>